<dbReference type="PANTHER" id="PTHR13832:SF354">
    <property type="entry name" value="GM14138P"/>
    <property type="match status" value="1"/>
</dbReference>
<dbReference type="AlphaFoldDB" id="A0A7R8WAU7"/>
<dbReference type="OrthoDB" id="10264738at2759"/>
<dbReference type="PROSITE" id="PS51746">
    <property type="entry name" value="PPM_2"/>
    <property type="match status" value="1"/>
</dbReference>
<dbReference type="CDD" id="cd00143">
    <property type="entry name" value="PP2Cc"/>
    <property type="match status" value="1"/>
</dbReference>
<dbReference type="SUPFAM" id="SSF81606">
    <property type="entry name" value="PP2C-like"/>
    <property type="match status" value="1"/>
</dbReference>
<name>A0A7R8WAU7_9CRUS</name>
<feature type="compositionally biased region" description="Basic and acidic residues" evidence="1">
    <location>
        <begin position="1152"/>
        <end position="1172"/>
    </location>
</feature>
<dbReference type="Gene3D" id="3.60.40.10">
    <property type="entry name" value="PPM-type phosphatase domain"/>
    <property type="match status" value="1"/>
</dbReference>
<dbReference type="InterPro" id="IPR036457">
    <property type="entry name" value="PPM-type-like_dom_sf"/>
</dbReference>
<reference evidence="2" key="1">
    <citation type="submission" date="2020-11" db="EMBL/GenBank/DDBJ databases">
        <authorList>
            <person name="Tran Van P."/>
        </authorList>
    </citation>
    <scope>NUCLEOTIDE SEQUENCE</scope>
</reference>
<dbReference type="InterPro" id="IPR001932">
    <property type="entry name" value="PPM-type_phosphatase-like_dom"/>
</dbReference>
<accession>A0A7R8WAU7</accession>
<evidence type="ECO:0000313" key="2">
    <source>
        <dbReference type="EMBL" id="CAD7225726.1"/>
    </source>
</evidence>
<feature type="compositionally biased region" description="Basic and acidic residues" evidence="1">
    <location>
        <begin position="652"/>
        <end position="665"/>
    </location>
</feature>
<proteinExistence type="predicted"/>
<dbReference type="GO" id="GO:0005739">
    <property type="term" value="C:mitochondrion"/>
    <property type="evidence" value="ECO:0007669"/>
    <property type="project" value="TreeGrafter"/>
</dbReference>
<feature type="compositionally biased region" description="Basic and acidic residues" evidence="1">
    <location>
        <begin position="1055"/>
        <end position="1068"/>
    </location>
</feature>
<feature type="region of interest" description="Disordered" evidence="1">
    <location>
        <begin position="905"/>
        <end position="957"/>
    </location>
</feature>
<evidence type="ECO:0000256" key="1">
    <source>
        <dbReference type="SAM" id="MobiDB-lite"/>
    </source>
</evidence>
<dbReference type="SMART" id="SM00332">
    <property type="entry name" value="PP2Cc"/>
    <property type="match status" value="1"/>
</dbReference>
<feature type="compositionally biased region" description="Basic and acidic residues" evidence="1">
    <location>
        <begin position="1088"/>
        <end position="1097"/>
    </location>
</feature>
<feature type="compositionally biased region" description="Polar residues" evidence="1">
    <location>
        <begin position="580"/>
        <end position="593"/>
    </location>
</feature>
<dbReference type="Pfam" id="PF00481">
    <property type="entry name" value="PP2C"/>
    <property type="match status" value="2"/>
</dbReference>
<sequence length="1172" mass="126717">MFSRFRSAFINVVAPGDSNGALYSESVNGGGADSGEVPRLPVKYPYTRPGYLQLNSEDEMQVAGDQKIRPIIVPRDCSKLPWNSGYAEAVNAGKSQKNEDQSVIHVGSLKRGPKPPSQISLELPYVYFGTFDGHAGVGAAVVAANQLHHIIHSKLVDIIDHLLPPLPSLDPPPPPSRRSVVWNVDMGTDIPIDSLITGALESAFWEMDESISRDRRKFKITGGCTALVALFICGKLYIANAGDSRAVIVRNGNPIPMSFDFTPENERMRIQKLARLKPELLASEYTHLDYKRRPIGRDIGKRILYRDAHMTGWAYKTATTEDLKFPVVFGEGKRSRVLATIGVTRGFGDHDLRAPTSITSTSTIYIKPFLTAQPQVTICDLKSEFVSENDVLIMGTDGLWDITSNEKAAEIVNKNLEHFKSGLPRNNKYKFVSAAQDLVSHSRGKAAPMNSWKLSTGKPATIDDISVFVIPLKPYKSEHEEWSQRYSSLRKLHDDSLKQLHPLSSVLPPVGEERSAPEGMENGDEVPPAPPPSVQPSLGYDGSLELPTLAPSRFEQHNGGVHDDVLTGSLSPDILVSAATPVSQAPESTSHSLASGDANETSTPPDVLSVSSSVDLIPAASSSVSTSSSSNNTGFPALMDLLLGSRMGQRATKREDSTESTRENPDLIQNSPTAAGIPEFLAVDTNLAVRSSSQGSPASDNSTSSSSEVFEDAVLIPASEEISGLPAVAPDLLVRPPDVVVGVDQAEEETLSSVESGEEACPPPELVQSSPAFPELGGPEDTDVQENDIVEVVEHAQSRLDVMHSSSRRPPELVQSSPAFPELGGPEIIEDANNGLREEENIEFFENAQSPPEIVQSSPAFPELGGPGDEEDSFVSGRKPELVESSATGLPELLEVNLDSGQVPGFFESVQGSQNSATLTENTSNAPRSQLPEPLTVEETVEPEHPGVVGRTPVEGEGSLPKTLDFLAVGVKQLVKQTVEQLGELLPDVSNVERVVPELIASASGTSENIEQREDVNIKMGKEIVIDPPPSTSGLPELVESSPEFPELGGLEQFEEFRLPPSGDRDFAEVDQANLSGQVGAEGCSDLSSERKTERESAGTASSATQQEDETAETRERDNLVPRIAPPEDVAVEEEIERLDNPVLRGDLPPDYELHEDDRRDFLDDPKDLRKR</sequence>
<feature type="region of interest" description="Disordered" evidence="1">
    <location>
        <begin position="802"/>
        <end position="883"/>
    </location>
</feature>
<feature type="compositionally biased region" description="Polar residues" evidence="1">
    <location>
        <begin position="847"/>
        <end position="859"/>
    </location>
</feature>
<dbReference type="GO" id="GO:0004741">
    <property type="term" value="F:[pyruvate dehydrogenase (acetyl-transferring)]-phosphatase activity"/>
    <property type="evidence" value="ECO:0007669"/>
    <property type="project" value="TreeGrafter"/>
</dbReference>
<dbReference type="PANTHER" id="PTHR13832">
    <property type="entry name" value="PROTEIN PHOSPHATASE 2C"/>
    <property type="match status" value="1"/>
</dbReference>
<gene>
    <name evidence="2" type="ORF">CTOB1V02_LOCUS3658</name>
</gene>
<feature type="region of interest" description="Disordered" evidence="1">
    <location>
        <begin position="746"/>
        <end position="782"/>
    </location>
</feature>
<feature type="region of interest" description="Disordered" evidence="1">
    <location>
        <begin position="648"/>
        <end position="674"/>
    </location>
</feature>
<dbReference type="EMBL" id="OB660647">
    <property type="protein sequence ID" value="CAD7225726.1"/>
    <property type="molecule type" value="Genomic_DNA"/>
</dbReference>
<feature type="region of interest" description="Disordered" evidence="1">
    <location>
        <begin position="580"/>
        <end position="609"/>
    </location>
</feature>
<dbReference type="InterPro" id="IPR015655">
    <property type="entry name" value="PP2C"/>
</dbReference>
<organism evidence="2">
    <name type="scientific">Cyprideis torosa</name>
    <dbReference type="NCBI Taxonomy" id="163714"/>
    <lineage>
        <taxon>Eukaryota</taxon>
        <taxon>Metazoa</taxon>
        <taxon>Ecdysozoa</taxon>
        <taxon>Arthropoda</taxon>
        <taxon>Crustacea</taxon>
        <taxon>Oligostraca</taxon>
        <taxon>Ostracoda</taxon>
        <taxon>Podocopa</taxon>
        <taxon>Podocopida</taxon>
        <taxon>Cytherocopina</taxon>
        <taxon>Cytheroidea</taxon>
        <taxon>Cytherideidae</taxon>
        <taxon>Cyprideis</taxon>
    </lineage>
</organism>
<feature type="region of interest" description="Disordered" evidence="1">
    <location>
        <begin position="1024"/>
        <end position="1172"/>
    </location>
</feature>
<protein>
    <submittedName>
        <fullName evidence="2">Uncharacterized protein</fullName>
    </submittedName>
</protein>
<feature type="region of interest" description="Disordered" evidence="1">
    <location>
        <begin position="500"/>
        <end position="546"/>
    </location>
</feature>
<feature type="compositionally biased region" description="Polar residues" evidence="1">
    <location>
        <begin position="910"/>
        <end position="928"/>
    </location>
</feature>